<keyword evidence="7" id="KW-1185">Reference proteome</keyword>
<reference evidence="6" key="3">
    <citation type="submission" date="2025-09" db="UniProtKB">
        <authorList>
            <consortium name="Ensembl"/>
        </authorList>
    </citation>
    <scope>IDENTIFICATION</scope>
</reference>
<reference evidence="6" key="2">
    <citation type="submission" date="2025-08" db="UniProtKB">
        <authorList>
            <consortium name="Ensembl"/>
        </authorList>
    </citation>
    <scope>IDENTIFICATION</scope>
</reference>
<comment type="subcellular location">
    <subcellularLocation>
        <location evidence="1">Membrane</location>
    </subcellularLocation>
</comment>
<evidence type="ECO:0000256" key="5">
    <source>
        <dbReference type="SAM" id="Phobius"/>
    </source>
</evidence>
<organism evidence="6 7">
    <name type="scientific">Lates calcarifer</name>
    <name type="common">Barramundi</name>
    <name type="synonym">Holocentrus calcarifer</name>
    <dbReference type="NCBI Taxonomy" id="8187"/>
    <lineage>
        <taxon>Eukaryota</taxon>
        <taxon>Metazoa</taxon>
        <taxon>Chordata</taxon>
        <taxon>Craniata</taxon>
        <taxon>Vertebrata</taxon>
        <taxon>Euteleostomi</taxon>
        <taxon>Actinopterygii</taxon>
        <taxon>Neopterygii</taxon>
        <taxon>Teleostei</taxon>
        <taxon>Neoteleostei</taxon>
        <taxon>Acanthomorphata</taxon>
        <taxon>Carangaria</taxon>
        <taxon>Carangaria incertae sedis</taxon>
        <taxon>Centropomidae</taxon>
        <taxon>Lates</taxon>
    </lineage>
</organism>
<reference evidence="7" key="1">
    <citation type="submission" date="2015-09" db="EMBL/GenBank/DDBJ databases">
        <authorList>
            <person name="Sai Rama Sridatta P."/>
        </authorList>
    </citation>
    <scope>NUCLEOTIDE SEQUENCE [LARGE SCALE GENOMIC DNA]</scope>
</reference>
<evidence type="ECO:0000256" key="3">
    <source>
        <dbReference type="ARBA" id="ARBA00023136"/>
    </source>
</evidence>
<dbReference type="InterPro" id="IPR036179">
    <property type="entry name" value="Ig-like_dom_sf"/>
</dbReference>
<keyword evidence="2" id="KW-0732">Signal</keyword>
<dbReference type="GeneTree" id="ENSGT01140000282793"/>
<evidence type="ECO:0000256" key="4">
    <source>
        <dbReference type="ARBA" id="ARBA00023180"/>
    </source>
</evidence>
<feature type="transmembrane region" description="Helical" evidence="5">
    <location>
        <begin position="6"/>
        <end position="27"/>
    </location>
</feature>
<sequence length="262" mass="29877">MAEEASVVFVNQIWDMVLLIFICLNTFRRHFCINTFHIRSSDVTSLFVQRGEDVHLEVTEPVQLNIKMDLFWKFNTTNTIGKLSYNNQPVLFDRYEERAEIFVQNQSLLLKNLQQNDTGNYVALVTGAKDRKVAEYNVIVQEPVSPVDLTVNSSSSDNCNFTVTCRTRGSHSSKTFRCDNRSCSEERGEETTTSINVYVDEGFIICNHSNKVSWKQDRKKVDFVCGAAPGELKHNDIQTVILNFSANQPHSPSAKDRSMLCM</sequence>
<dbReference type="Gene3D" id="2.60.40.10">
    <property type="entry name" value="Immunoglobulins"/>
    <property type="match status" value="1"/>
</dbReference>
<keyword evidence="4" id="KW-0325">Glycoprotein</keyword>
<evidence type="ECO:0000256" key="2">
    <source>
        <dbReference type="ARBA" id="ARBA00022729"/>
    </source>
</evidence>
<evidence type="ECO:0000313" key="7">
    <source>
        <dbReference type="Proteomes" id="UP000314980"/>
    </source>
</evidence>
<dbReference type="Proteomes" id="UP000314980">
    <property type="component" value="Unassembled WGS sequence"/>
</dbReference>
<dbReference type="SUPFAM" id="SSF48726">
    <property type="entry name" value="Immunoglobulin"/>
    <property type="match status" value="1"/>
</dbReference>
<evidence type="ECO:0000256" key="1">
    <source>
        <dbReference type="ARBA" id="ARBA00004370"/>
    </source>
</evidence>
<name>A0A4W6BUN3_LATCA</name>
<dbReference type="Ensembl" id="ENSLCAT00010002198.1">
    <property type="protein sequence ID" value="ENSLCAP00010002117.1"/>
    <property type="gene ID" value="ENSLCAG00010001186.1"/>
</dbReference>
<keyword evidence="3 5" id="KW-0472">Membrane</keyword>
<dbReference type="PANTHER" id="PTHR12080">
    <property type="entry name" value="SIGNALING LYMPHOCYTIC ACTIVATION MOLECULE"/>
    <property type="match status" value="1"/>
</dbReference>
<protein>
    <recommendedName>
        <fullName evidence="8">Immunoglobulin subtype domain-containing protein</fullName>
    </recommendedName>
</protein>
<proteinExistence type="predicted"/>
<dbReference type="STRING" id="8187.ENSLCAP00010002117"/>
<evidence type="ECO:0000313" key="6">
    <source>
        <dbReference type="Ensembl" id="ENSLCAP00010002117.1"/>
    </source>
</evidence>
<evidence type="ECO:0008006" key="8">
    <source>
        <dbReference type="Google" id="ProtNLM"/>
    </source>
</evidence>
<keyword evidence="5" id="KW-0812">Transmembrane</keyword>
<accession>A0A4W6BUN3</accession>
<dbReference type="AlphaFoldDB" id="A0A4W6BUN3"/>
<dbReference type="GO" id="GO:0016020">
    <property type="term" value="C:membrane"/>
    <property type="evidence" value="ECO:0007669"/>
    <property type="project" value="UniProtKB-SubCell"/>
</dbReference>
<keyword evidence="5" id="KW-1133">Transmembrane helix</keyword>
<dbReference type="InterPro" id="IPR013783">
    <property type="entry name" value="Ig-like_fold"/>
</dbReference>
<dbReference type="PANTHER" id="PTHR12080:SF80">
    <property type="entry name" value="IMMUNOGLOBULIN V-SET DOMAIN-CONTAINING PROTEIN"/>
    <property type="match status" value="1"/>
</dbReference>
<dbReference type="InParanoid" id="A0A4W6BUN3"/>
<dbReference type="InterPro" id="IPR015631">
    <property type="entry name" value="CD2/SLAM_rcpt"/>
</dbReference>